<dbReference type="CDD" id="cd08994">
    <property type="entry name" value="GH43_62_32_68_117_130-like"/>
    <property type="match status" value="1"/>
</dbReference>
<dbReference type="InterPro" id="IPR036439">
    <property type="entry name" value="Dockerin_dom_sf"/>
</dbReference>
<dbReference type="Gene3D" id="1.20.1270.90">
    <property type="entry name" value="AF1782-like"/>
    <property type="match status" value="3"/>
</dbReference>
<dbReference type="InterPro" id="IPR023296">
    <property type="entry name" value="Glyco_hydro_beta-prop_sf"/>
</dbReference>
<dbReference type="Proteomes" id="UP000515789">
    <property type="component" value="Chromosome"/>
</dbReference>
<protein>
    <recommendedName>
        <fullName evidence="2">Dockerin domain-containing protein</fullName>
    </recommendedName>
</protein>
<dbReference type="SUPFAM" id="SSF63446">
    <property type="entry name" value="Type I dockerin domain"/>
    <property type="match status" value="1"/>
</dbReference>
<dbReference type="Pfam" id="PF07554">
    <property type="entry name" value="FIVAR"/>
    <property type="match status" value="4"/>
</dbReference>
<dbReference type="GeneID" id="75054506"/>
<dbReference type="Pfam" id="PF00404">
    <property type="entry name" value="Dockerin_1"/>
    <property type="match status" value="1"/>
</dbReference>
<feature type="signal peptide" evidence="1">
    <location>
        <begin position="1"/>
        <end position="30"/>
    </location>
</feature>
<dbReference type="EMBL" id="CP039126">
    <property type="protein sequence ID" value="QMW80081.1"/>
    <property type="molecule type" value="Genomic_DNA"/>
</dbReference>
<evidence type="ECO:0000313" key="3">
    <source>
        <dbReference type="EMBL" id="QMW80081.1"/>
    </source>
</evidence>
<reference evidence="3 4" key="1">
    <citation type="submission" date="2019-04" db="EMBL/GenBank/DDBJ databases">
        <authorList>
            <person name="Schori C."/>
            <person name="Ahrens C."/>
        </authorList>
    </citation>
    <scope>NUCLEOTIDE SEQUENCE [LARGE SCALE GENOMIC DNA]</scope>
    <source>
        <strain evidence="3 4">DSM 2950</strain>
    </source>
</reference>
<feature type="domain" description="Dockerin" evidence="2">
    <location>
        <begin position="883"/>
        <end position="949"/>
    </location>
</feature>
<evidence type="ECO:0000259" key="2">
    <source>
        <dbReference type="PROSITE" id="PS51766"/>
    </source>
</evidence>
<keyword evidence="1" id="KW-0732">Signal</keyword>
<dbReference type="Gene3D" id="2.115.10.20">
    <property type="entry name" value="Glycosyl hydrolase domain, family 43"/>
    <property type="match status" value="1"/>
</dbReference>
<organism evidence="3 4">
    <name type="scientific">Blautia producta</name>
    <dbReference type="NCBI Taxonomy" id="33035"/>
    <lineage>
        <taxon>Bacteria</taxon>
        <taxon>Bacillati</taxon>
        <taxon>Bacillota</taxon>
        <taxon>Clostridia</taxon>
        <taxon>Lachnospirales</taxon>
        <taxon>Lachnospiraceae</taxon>
        <taxon>Blautia</taxon>
    </lineage>
</organism>
<proteinExistence type="predicted"/>
<dbReference type="AlphaFoldDB" id="A0A7G5MZN8"/>
<name>A0A7G5MZN8_9FIRM</name>
<dbReference type="SUPFAM" id="SSF75005">
    <property type="entry name" value="Arabinanase/levansucrase/invertase"/>
    <property type="match status" value="2"/>
</dbReference>
<evidence type="ECO:0000256" key="1">
    <source>
        <dbReference type="SAM" id="SignalP"/>
    </source>
</evidence>
<dbReference type="Gene3D" id="1.20.1270.70">
    <property type="entry name" value="Designed single chain three-helix bundle"/>
    <property type="match status" value="1"/>
</dbReference>
<evidence type="ECO:0000313" key="4">
    <source>
        <dbReference type="Proteomes" id="UP000515789"/>
    </source>
</evidence>
<dbReference type="PROSITE" id="PS51766">
    <property type="entry name" value="DOCKERIN"/>
    <property type="match status" value="1"/>
</dbReference>
<gene>
    <name evidence="3" type="ORF">E5259_22215</name>
</gene>
<feature type="chain" id="PRO_5029002533" description="Dockerin domain-containing protein" evidence="1">
    <location>
        <begin position="31"/>
        <end position="949"/>
    </location>
</feature>
<dbReference type="GO" id="GO:0004553">
    <property type="term" value="F:hydrolase activity, hydrolyzing O-glycosyl compounds"/>
    <property type="evidence" value="ECO:0007669"/>
    <property type="project" value="InterPro"/>
</dbReference>
<sequence length="949" mass="104894">MGKRLRRGATLALTGILTVSSVLPALYVQAEGKGSAVEIQPEVTQFMDCFLPMPVMDPDGLSADCWGVSEVGPRDRHNGLEDNDMSDYSYWDGGIIKDEISGKYYMFASRWDQRGGHEGETVDGVWYPGWKGSEAVYAVSDNLYGPYEDQGQIWPDYHEGAGHNVYPFVLSEKDPLYGEGYRYGIVLGDPWEIQGTIHVSRRLEDGGDWTHLDQMNCDGSFTMTNISIIVRPDGRYEAISRNGDIATADSVNGPWHVESNGLWWNLPGLDTAENDMEDPVLWYSDGLYHCIVNKWNAKQAYYMTSYDGLTNWTLQEGAAYTPYQNFLRYEDGTENNWIKLERPNVYIENGELKAMLLSVINVEKNEDKPNDQNGSKIIVTPFDGAALKKLAEGRSAGILPAGDTNAQTWQNERYYNYGGQPYIQMQRDSGVAGLGESGESGWWWPDWDYDCKIGFLKYDLPDTEKEIESAYLSLIYLGKKLGSAETDSICVVLSDPDWQEGTGKEEDTAEDDLAGLNFPKLYYDVTDLENTSAVSEEFATGEGLKTVGVDVTKLVQEFKETYPGEQSISFALNETEAGNRLLFGSKEAGDGYGARLIINYKEEASREDASLKLAIGMAEKLEQEQAENQCYTDETWAAVKTALDEARTILNNQQATQEEVDHAFLKLMTAYNLLESNVQRAGLKAAIEGTETILAESETLVQYTQESVQAVRDALAEAKKVYALNGAGQTTVNAVTTSLLDAVNSLLIEDKNSRLDILIQKAEELLKNKKLYTDASVASLETELVSAKATATNPQATTEAMNQAYDDLATAITELVRKADKSELDNALKKANEILENAADYVADTITGLETVVAKAQSVYDDQAADSSSVGESVKELVAEILKARLMGDVDKNGTVDTQDAAKILRFDAELETLTEEQYLAADVNRDRVSDSSDASVILTYAAEIITEL</sequence>
<dbReference type="InterPro" id="IPR002105">
    <property type="entry name" value="Dockerin_1_rpt"/>
</dbReference>
<dbReference type="GO" id="GO:0000272">
    <property type="term" value="P:polysaccharide catabolic process"/>
    <property type="evidence" value="ECO:0007669"/>
    <property type="project" value="InterPro"/>
</dbReference>
<accession>A0A7G5MZN8</accession>
<dbReference type="CDD" id="cd14256">
    <property type="entry name" value="Dockerin_I"/>
    <property type="match status" value="1"/>
</dbReference>
<dbReference type="Gene3D" id="1.10.1330.10">
    <property type="entry name" value="Dockerin domain"/>
    <property type="match status" value="1"/>
</dbReference>
<dbReference type="InterPro" id="IPR016134">
    <property type="entry name" value="Dockerin_dom"/>
</dbReference>
<dbReference type="RefSeq" id="WP_018594226.1">
    <property type="nucleotide sequence ID" value="NZ_CABLBP010000012.1"/>
</dbReference>